<evidence type="ECO:0000313" key="4">
    <source>
        <dbReference type="Proteomes" id="UP000474640"/>
    </source>
</evidence>
<dbReference type="PANTHER" id="PTHR24070">
    <property type="entry name" value="RAS, DI-RAS, AND RHEB FAMILY MEMBERS OF SMALL GTPASE SUPERFAMILY"/>
    <property type="match status" value="1"/>
</dbReference>
<dbReference type="PROSITE" id="PS51421">
    <property type="entry name" value="RAS"/>
    <property type="match status" value="1"/>
</dbReference>
<dbReference type="SMART" id="SM00173">
    <property type="entry name" value="RAS"/>
    <property type="match status" value="1"/>
</dbReference>
<evidence type="ECO:0000256" key="1">
    <source>
        <dbReference type="ARBA" id="ARBA00022741"/>
    </source>
</evidence>
<proteinExistence type="predicted"/>
<reference evidence="3 4" key="1">
    <citation type="submission" date="2020-01" db="EMBL/GenBank/DDBJ databases">
        <authorList>
            <person name="Palmer J.M."/>
        </authorList>
    </citation>
    <scope>NUCLEOTIDE SEQUENCE [LARGE SCALE GENOMIC DNA]</scope>
    <source>
        <strain evidence="3 4">TWF970</strain>
    </source>
</reference>
<dbReference type="InterPro" id="IPR027417">
    <property type="entry name" value="P-loop_NTPase"/>
</dbReference>
<dbReference type="SUPFAM" id="SSF52540">
    <property type="entry name" value="P-loop containing nucleoside triphosphate hydrolases"/>
    <property type="match status" value="1"/>
</dbReference>
<evidence type="ECO:0000313" key="3">
    <source>
        <dbReference type="EMBL" id="KAF3291487.1"/>
    </source>
</evidence>
<dbReference type="OrthoDB" id="18798at2759"/>
<dbReference type="GO" id="GO:0005525">
    <property type="term" value="F:GTP binding"/>
    <property type="evidence" value="ECO:0007669"/>
    <property type="project" value="UniProtKB-KW"/>
</dbReference>
<dbReference type="EMBL" id="JAABOJ010000001">
    <property type="protein sequence ID" value="KAF3291487.1"/>
    <property type="molecule type" value="Genomic_DNA"/>
</dbReference>
<dbReference type="GO" id="GO:0003924">
    <property type="term" value="F:GTPase activity"/>
    <property type="evidence" value="ECO:0007669"/>
    <property type="project" value="InterPro"/>
</dbReference>
<organism evidence="3 4">
    <name type="scientific">Orbilia oligospora</name>
    <name type="common">Nematode-trapping fungus</name>
    <name type="synonym">Arthrobotrys oligospora</name>
    <dbReference type="NCBI Taxonomy" id="2813651"/>
    <lineage>
        <taxon>Eukaryota</taxon>
        <taxon>Fungi</taxon>
        <taxon>Dikarya</taxon>
        <taxon>Ascomycota</taxon>
        <taxon>Pezizomycotina</taxon>
        <taxon>Orbiliomycetes</taxon>
        <taxon>Orbiliales</taxon>
        <taxon>Orbiliaceae</taxon>
        <taxon>Orbilia</taxon>
    </lineage>
</organism>
<keyword evidence="1" id="KW-0547">Nucleotide-binding</keyword>
<sequence length="229" mass="26364">MSTLPQQYNLVVFGSPGSGKSLFVDRFIAANLGCECQCDKKRTVDDSFRKHIVIGDEVVLLDILDTTECEYRALYEEYIRRREGFVLLYSITSRESFEALSTFRQDILRIKNEDFVPMVIVGTKRDLESNREVSPQEGRALADSFGCSFFEAAPIRSWGDNEEQKAAFDELVRCIRRASKNEEDAQRRAEGTRSDRWCTHIPGPFVFCCIKVWDILRYGLCLKRSKGDR</sequence>
<dbReference type="GO" id="GO:0007165">
    <property type="term" value="P:signal transduction"/>
    <property type="evidence" value="ECO:0007669"/>
    <property type="project" value="InterPro"/>
</dbReference>
<dbReference type="Gene3D" id="3.40.50.300">
    <property type="entry name" value="P-loop containing nucleotide triphosphate hydrolases"/>
    <property type="match status" value="1"/>
</dbReference>
<dbReference type="InterPro" id="IPR020849">
    <property type="entry name" value="Small_GTPase_Ras-type"/>
</dbReference>
<dbReference type="InterPro" id="IPR001806">
    <property type="entry name" value="Small_GTPase"/>
</dbReference>
<dbReference type="GO" id="GO:0016020">
    <property type="term" value="C:membrane"/>
    <property type="evidence" value="ECO:0007669"/>
    <property type="project" value="InterPro"/>
</dbReference>
<protein>
    <submittedName>
        <fullName evidence="3">Ras GTPase</fullName>
    </submittedName>
</protein>
<dbReference type="PRINTS" id="PR00449">
    <property type="entry name" value="RASTRNSFRMNG"/>
</dbReference>
<dbReference type="Pfam" id="PF00071">
    <property type="entry name" value="Ras"/>
    <property type="match status" value="1"/>
</dbReference>
<name>A0A7C8RIK5_ORBOL</name>
<gene>
    <name evidence="3" type="primary">RAS1_1</name>
    <name evidence="3" type="ORF">TWF970_000700</name>
</gene>
<dbReference type="PROSITE" id="PS51419">
    <property type="entry name" value="RAB"/>
    <property type="match status" value="1"/>
</dbReference>
<accession>A0A7C8RIK5</accession>
<keyword evidence="2" id="KW-0342">GTP-binding</keyword>
<dbReference type="SMART" id="SM00175">
    <property type="entry name" value="RAB"/>
    <property type="match status" value="1"/>
</dbReference>
<dbReference type="AlphaFoldDB" id="A0A7C8RIK5"/>
<dbReference type="Proteomes" id="UP000474640">
    <property type="component" value="Unassembled WGS sequence"/>
</dbReference>
<evidence type="ECO:0000256" key="2">
    <source>
        <dbReference type="ARBA" id="ARBA00023134"/>
    </source>
</evidence>
<comment type="caution">
    <text evidence="3">The sequence shown here is derived from an EMBL/GenBank/DDBJ whole genome shotgun (WGS) entry which is preliminary data.</text>
</comment>